<protein>
    <recommendedName>
        <fullName evidence="10">tRNA modification GTPase MnmE</fullName>
        <ecNumber evidence="10">3.6.-.-</ecNumber>
    </recommendedName>
</protein>
<dbReference type="InterPro" id="IPR027266">
    <property type="entry name" value="TrmE/GcvT-like"/>
</dbReference>
<dbReference type="InterPro" id="IPR027417">
    <property type="entry name" value="P-loop_NTPase"/>
</dbReference>
<dbReference type="EMBL" id="FNYH01000002">
    <property type="protein sequence ID" value="SEI44373.1"/>
    <property type="molecule type" value="Genomic_DNA"/>
</dbReference>
<name>A0A1H6QLB1_9GAMM</name>
<dbReference type="PROSITE" id="PS51709">
    <property type="entry name" value="G_TRME"/>
    <property type="match status" value="1"/>
</dbReference>
<dbReference type="InterPro" id="IPR031168">
    <property type="entry name" value="G_TrmE"/>
</dbReference>
<feature type="binding site" evidence="10">
    <location>
        <position position="49"/>
    </location>
    <ligand>
        <name>(6S)-5-formyl-5,6,7,8-tetrahydrofolate</name>
        <dbReference type="ChEBI" id="CHEBI:57457"/>
    </ligand>
</feature>
<dbReference type="GO" id="GO:0005829">
    <property type="term" value="C:cytosol"/>
    <property type="evidence" value="ECO:0007669"/>
    <property type="project" value="TreeGrafter"/>
</dbReference>
<comment type="subunit">
    <text evidence="10">Homodimer. Heterotetramer of two MnmE and two MnmG subunits.</text>
</comment>
<evidence type="ECO:0000256" key="5">
    <source>
        <dbReference type="ARBA" id="ARBA00022741"/>
    </source>
</evidence>
<feature type="binding site" evidence="10">
    <location>
        <position position="273"/>
    </location>
    <ligand>
        <name>K(+)</name>
        <dbReference type="ChEBI" id="CHEBI:29103"/>
    </ligand>
</feature>
<proteinExistence type="inferred from homology"/>
<dbReference type="STRING" id="64971.SAMN05421831_1023"/>
<dbReference type="InterPro" id="IPR018948">
    <property type="entry name" value="GTP-bd_TrmE_N"/>
</dbReference>
<dbReference type="SUPFAM" id="SSF52540">
    <property type="entry name" value="P-loop containing nucleoside triphosphate hydrolases"/>
    <property type="match status" value="1"/>
</dbReference>
<dbReference type="SUPFAM" id="SSF116878">
    <property type="entry name" value="TrmE connector domain"/>
    <property type="match status" value="1"/>
</dbReference>
<dbReference type="Gene3D" id="1.20.120.430">
    <property type="entry name" value="tRNA modification GTPase MnmE domain 2"/>
    <property type="match status" value="1"/>
</dbReference>
<keyword evidence="9 10" id="KW-0342">GTP-binding</keyword>
<dbReference type="InterPro" id="IPR027368">
    <property type="entry name" value="MnmE_dom2"/>
</dbReference>
<feature type="binding site" evidence="10">
    <location>
        <begin position="252"/>
        <end position="257"/>
    </location>
    <ligand>
        <name>GTP</name>
        <dbReference type="ChEBI" id="CHEBI:37565"/>
    </ligand>
</feature>
<keyword evidence="5 10" id="KW-0547">Nucleotide-binding</keyword>
<dbReference type="PANTHER" id="PTHR42714:SF2">
    <property type="entry name" value="TRNA MODIFICATION GTPASE GTPBP3, MITOCHONDRIAL"/>
    <property type="match status" value="1"/>
</dbReference>
<comment type="function">
    <text evidence="10">Exhibits a very high intrinsic GTPase hydrolysis rate. Involved in the addition of a carboxymethylaminomethyl (cmnm) group at the wobble position (U34) of certain tRNAs, forming tRNA-cmnm(5)s(2)U34.</text>
</comment>
<feature type="domain" description="TrmE-type G" evidence="12">
    <location>
        <begin position="242"/>
        <end position="403"/>
    </location>
</feature>
<comment type="caution">
    <text evidence="10">Lacks conserved residue(s) required for the propagation of feature annotation.</text>
</comment>
<feature type="binding site" evidence="10">
    <location>
        <position position="252"/>
    </location>
    <ligand>
        <name>K(+)</name>
        <dbReference type="ChEBI" id="CHEBI:29103"/>
    </ligand>
</feature>
<dbReference type="EC" id="3.6.-.-" evidence="10"/>
<feature type="binding site" evidence="10">
    <location>
        <position position="256"/>
    </location>
    <ligand>
        <name>Mg(2+)</name>
        <dbReference type="ChEBI" id="CHEBI:18420"/>
    </ligand>
</feature>
<keyword evidence="6 10" id="KW-0378">Hydrolase</keyword>
<dbReference type="GO" id="GO:0003924">
    <property type="term" value="F:GTPase activity"/>
    <property type="evidence" value="ECO:0007669"/>
    <property type="project" value="UniProtKB-UniRule"/>
</dbReference>
<dbReference type="InterPro" id="IPR025867">
    <property type="entry name" value="MnmE_helical"/>
</dbReference>
<dbReference type="NCBIfam" id="NF003661">
    <property type="entry name" value="PRK05291.1-3"/>
    <property type="match status" value="1"/>
</dbReference>
<sequence>MSTLKPCLISGWEGQALLLVQVIMSSTHTQETIAALATAPGRGGVGMIRISGPLSQQIGLQLSQRSAMKPRYAHYGPWYDAQGRLLDEGICLWFPAPHSFTGEDVVELQGHGGPVLMDRLLQSVLALGARMARPGEFSERAFLNDKLDLAQAEAIADLIEASSQQAADNALRSLQGEFSQAIVALVEQVTQLRIYVEAAIDFPEEEIDFISDGKVSADLAGIIAQLAKVKASATQGALLRDGMTVVLAGRPNAGKSSLLNALAGRESAIVTEIAGTTRDVLREYIHIEGMPVHIVDTAGLRETQDVVERIGVERAWSEIAAADRVLLLVDASETQATDPYQIWPEFVERFPASHKVTVIRNKVDKTQEALGLDVTASTPIIRLAAKHQQGIDVLREHLKQVMGFQGTTEGHFSARRRHLDALTQAEQALYEGRYQLENLGAGELLAEDLRRAQQALGEITGAVSADDLLGKIFSSFCIGK</sequence>
<keyword evidence="2 10" id="KW-0963">Cytoplasm</keyword>
<feature type="binding site" evidence="10">
    <location>
        <position position="107"/>
    </location>
    <ligand>
        <name>(6S)-5-formyl-5,6,7,8-tetrahydrofolate</name>
        <dbReference type="ChEBI" id="CHEBI:57457"/>
    </ligand>
</feature>
<dbReference type="Pfam" id="PF10396">
    <property type="entry name" value="TrmE_N"/>
    <property type="match status" value="1"/>
</dbReference>
<evidence type="ECO:0000256" key="8">
    <source>
        <dbReference type="ARBA" id="ARBA00022958"/>
    </source>
</evidence>
<dbReference type="NCBIfam" id="TIGR00450">
    <property type="entry name" value="mnmE_trmE_thdF"/>
    <property type="match status" value="1"/>
</dbReference>
<feature type="binding site" evidence="10">
    <location>
        <position position="277"/>
    </location>
    <ligand>
        <name>Mg(2+)</name>
        <dbReference type="ChEBI" id="CHEBI:18420"/>
    </ligand>
</feature>
<evidence type="ECO:0000256" key="1">
    <source>
        <dbReference type="ARBA" id="ARBA00011043"/>
    </source>
</evidence>
<evidence type="ECO:0000313" key="13">
    <source>
        <dbReference type="EMBL" id="SEI44373.1"/>
    </source>
</evidence>
<keyword evidence="8 10" id="KW-0630">Potassium</keyword>
<feature type="binding site" evidence="10">
    <location>
        <begin position="296"/>
        <end position="299"/>
    </location>
    <ligand>
        <name>GTP</name>
        <dbReference type="ChEBI" id="CHEBI:37565"/>
    </ligand>
</feature>
<dbReference type="GO" id="GO:0005525">
    <property type="term" value="F:GTP binding"/>
    <property type="evidence" value="ECO:0007669"/>
    <property type="project" value="UniProtKB-UniRule"/>
</dbReference>
<dbReference type="PANTHER" id="PTHR42714">
    <property type="entry name" value="TRNA MODIFICATION GTPASE GTPBP3"/>
    <property type="match status" value="1"/>
</dbReference>
<evidence type="ECO:0000256" key="2">
    <source>
        <dbReference type="ARBA" id="ARBA00022490"/>
    </source>
</evidence>
<evidence type="ECO:0000256" key="3">
    <source>
        <dbReference type="ARBA" id="ARBA00022694"/>
    </source>
</evidence>
<keyword evidence="4 10" id="KW-0479">Metal-binding</keyword>
<feature type="binding site" evidence="10">
    <location>
        <position position="480"/>
    </location>
    <ligand>
        <name>(6S)-5-formyl-5,6,7,8-tetrahydrofolate</name>
        <dbReference type="ChEBI" id="CHEBI:57457"/>
    </ligand>
</feature>
<dbReference type="InterPro" id="IPR006073">
    <property type="entry name" value="GTP-bd"/>
</dbReference>
<accession>A0A1H6QLB1</accession>
<gene>
    <name evidence="10" type="primary">mnmE</name>
    <name evidence="10" type="synonym">trmE</name>
    <name evidence="13" type="ORF">SAMN05421831_1023</name>
</gene>
<evidence type="ECO:0000256" key="7">
    <source>
        <dbReference type="ARBA" id="ARBA00022842"/>
    </source>
</evidence>
<keyword evidence="3 10" id="KW-0819">tRNA processing</keyword>
<evidence type="ECO:0000256" key="10">
    <source>
        <dbReference type="HAMAP-Rule" id="MF_00379"/>
    </source>
</evidence>
<evidence type="ECO:0000256" key="4">
    <source>
        <dbReference type="ARBA" id="ARBA00022723"/>
    </source>
</evidence>
<evidence type="ECO:0000313" key="14">
    <source>
        <dbReference type="Proteomes" id="UP000242999"/>
    </source>
</evidence>
<feature type="binding site" evidence="10">
    <location>
        <position position="276"/>
    </location>
    <ligand>
        <name>K(+)</name>
        <dbReference type="ChEBI" id="CHEBI:29103"/>
    </ligand>
</feature>
<evidence type="ECO:0000256" key="11">
    <source>
        <dbReference type="RuleBase" id="RU003313"/>
    </source>
</evidence>
<dbReference type="GO" id="GO:0002098">
    <property type="term" value="P:tRNA wobble uridine modification"/>
    <property type="evidence" value="ECO:0007669"/>
    <property type="project" value="TreeGrafter"/>
</dbReference>
<evidence type="ECO:0000256" key="9">
    <source>
        <dbReference type="ARBA" id="ARBA00023134"/>
    </source>
</evidence>
<dbReference type="GO" id="GO:0030488">
    <property type="term" value="P:tRNA methylation"/>
    <property type="evidence" value="ECO:0007669"/>
    <property type="project" value="TreeGrafter"/>
</dbReference>
<dbReference type="Pfam" id="PF12631">
    <property type="entry name" value="MnmE_helical"/>
    <property type="match status" value="1"/>
</dbReference>
<keyword evidence="14" id="KW-1185">Reference proteome</keyword>
<dbReference type="Proteomes" id="UP000242999">
    <property type="component" value="Unassembled WGS sequence"/>
</dbReference>
<dbReference type="Pfam" id="PF01926">
    <property type="entry name" value="MMR_HSR1"/>
    <property type="match status" value="1"/>
</dbReference>
<dbReference type="Gene3D" id="3.40.50.300">
    <property type="entry name" value="P-loop containing nucleotide triphosphate hydrolases"/>
    <property type="match status" value="1"/>
</dbReference>
<feature type="binding site" evidence="10">
    <location>
        <begin position="271"/>
        <end position="277"/>
    </location>
    <ligand>
        <name>GTP</name>
        <dbReference type="ChEBI" id="CHEBI:37565"/>
    </ligand>
</feature>
<feature type="binding site" evidence="10">
    <location>
        <position position="271"/>
    </location>
    <ligand>
        <name>K(+)</name>
        <dbReference type="ChEBI" id="CHEBI:29103"/>
    </ligand>
</feature>
<dbReference type="GO" id="GO:0046872">
    <property type="term" value="F:metal ion binding"/>
    <property type="evidence" value="ECO:0007669"/>
    <property type="project" value="UniProtKB-KW"/>
</dbReference>
<dbReference type="InterPro" id="IPR005225">
    <property type="entry name" value="Small_GTP-bd"/>
</dbReference>
<reference evidence="14" key="1">
    <citation type="submission" date="2016-10" db="EMBL/GenBank/DDBJ databases">
        <authorList>
            <person name="Varghese N."/>
            <person name="Submissions S."/>
        </authorList>
    </citation>
    <scope>NUCLEOTIDE SEQUENCE [LARGE SCALE GENOMIC DNA]</scope>
    <source>
        <strain evidence="14">DSM 7165</strain>
    </source>
</reference>
<dbReference type="AlphaFoldDB" id="A0A1H6QLB1"/>
<evidence type="ECO:0000256" key="6">
    <source>
        <dbReference type="ARBA" id="ARBA00022801"/>
    </source>
</evidence>
<keyword evidence="7 10" id="KW-0460">Magnesium</keyword>
<dbReference type="CDD" id="cd04164">
    <property type="entry name" value="trmE"/>
    <property type="match status" value="1"/>
</dbReference>
<comment type="cofactor">
    <cofactor evidence="10">
        <name>K(+)</name>
        <dbReference type="ChEBI" id="CHEBI:29103"/>
    </cofactor>
    <text evidence="10">Binds 1 potassium ion per subunit.</text>
</comment>
<dbReference type="InterPro" id="IPR004520">
    <property type="entry name" value="GTPase_MnmE"/>
</dbReference>
<dbReference type="NCBIfam" id="TIGR00231">
    <property type="entry name" value="small_GTP"/>
    <property type="match status" value="1"/>
</dbReference>
<comment type="similarity">
    <text evidence="1 10 11">Belongs to the TRAFAC class TrmE-Era-EngA-EngB-Septin-like GTPase superfamily. TrmE GTPase family.</text>
</comment>
<dbReference type="CDD" id="cd14858">
    <property type="entry name" value="TrmE_N"/>
    <property type="match status" value="1"/>
</dbReference>
<dbReference type="Gene3D" id="3.30.1360.120">
    <property type="entry name" value="Probable tRNA modification gtpase trme, domain 1"/>
    <property type="match status" value="1"/>
</dbReference>
<evidence type="ECO:0000259" key="12">
    <source>
        <dbReference type="PROSITE" id="PS51709"/>
    </source>
</evidence>
<dbReference type="FunFam" id="3.40.50.300:FF:000249">
    <property type="entry name" value="tRNA modification GTPase MnmE"/>
    <property type="match status" value="1"/>
</dbReference>
<dbReference type="HAMAP" id="MF_00379">
    <property type="entry name" value="GTPase_MnmE"/>
    <property type="match status" value="1"/>
</dbReference>
<feature type="binding site" evidence="10">
    <location>
        <position position="146"/>
    </location>
    <ligand>
        <name>(6S)-5-formyl-5,6,7,8-tetrahydrofolate</name>
        <dbReference type="ChEBI" id="CHEBI:57457"/>
    </ligand>
</feature>
<organism evidence="13 14">
    <name type="scientific">Allopseudospirillum japonicum</name>
    <dbReference type="NCBI Taxonomy" id="64971"/>
    <lineage>
        <taxon>Bacteria</taxon>
        <taxon>Pseudomonadati</taxon>
        <taxon>Pseudomonadota</taxon>
        <taxon>Gammaproteobacteria</taxon>
        <taxon>Oceanospirillales</taxon>
        <taxon>Oceanospirillaceae</taxon>
        <taxon>Allopseudospirillum</taxon>
    </lineage>
</organism>
<comment type="subcellular location">
    <subcellularLocation>
        <location evidence="10">Cytoplasm</location>
    </subcellularLocation>
</comment>